<keyword evidence="2" id="KW-0106">Calcium</keyword>
<keyword evidence="5" id="KW-1185">Reference proteome</keyword>
<evidence type="ECO:0000313" key="4">
    <source>
        <dbReference type="EMBL" id="GGD11444.1"/>
    </source>
</evidence>
<dbReference type="Pfam" id="PF05567">
    <property type="entry name" value="T4P_PilY1"/>
    <property type="match status" value="1"/>
</dbReference>
<dbReference type="RefSeq" id="WP_150279171.1">
    <property type="nucleotide sequence ID" value="NZ_BMFF01000009.1"/>
</dbReference>
<dbReference type="InterPro" id="IPR036465">
    <property type="entry name" value="vWFA_dom_sf"/>
</dbReference>
<name>A0ABQ1Q4J0_9GAMM</name>
<organism evidence="4 5">
    <name type="scientific">Halopseudomonas salina</name>
    <dbReference type="NCBI Taxonomy" id="1323744"/>
    <lineage>
        <taxon>Bacteria</taxon>
        <taxon>Pseudomonadati</taxon>
        <taxon>Pseudomonadota</taxon>
        <taxon>Gammaproteobacteria</taxon>
        <taxon>Pseudomonadales</taxon>
        <taxon>Pseudomonadaceae</taxon>
        <taxon>Halopseudomonas</taxon>
    </lineage>
</organism>
<evidence type="ECO:0000313" key="5">
    <source>
        <dbReference type="Proteomes" id="UP000638188"/>
    </source>
</evidence>
<dbReference type="Gene3D" id="3.40.50.410">
    <property type="entry name" value="von Willebrand factor, type A domain"/>
    <property type="match status" value="1"/>
</dbReference>
<dbReference type="Proteomes" id="UP000638188">
    <property type="component" value="Unassembled WGS sequence"/>
</dbReference>
<comment type="caution">
    <text evidence="4">The sequence shown here is derived from an EMBL/GenBank/DDBJ whole genome shotgun (WGS) entry which is preliminary data.</text>
</comment>
<dbReference type="EMBL" id="BMFF01000009">
    <property type="protein sequence ID" value="GGD11444.1"/>
    <property type="molecule type" value="Genomic_DNA"/>
</dbReference>
<sequence>MCIIRSEPRRLVSGIVSGVFAGIFLALPAQAAFNPLSGPILSAPAVAPNVLMLFDNSSSMVLNRVGNETRLTIARDVAKDVIINNRQVRFGLFGFRDTVGSGAARDAPGGELLVEVGDIAPGTASGAARFTTLINRLDNINPRASAPYTYTPLAETYYEMTRYLRGLRAFYPQSTPAANRQQFVSPVEYRCQQNFGLVITDGLPTYDSQFPVDIGTEPDINNPGVVGSINLPDWDGAGDVNSTDPSDEGSTFYLDDIARFAFDVDMRNAGRSGVSTDLAGMDWDDPAFAIQNMRTFTVGFALNDANLQRAATLGGGRYYTAANRQELDRALNSALGEINSTSASGGASVASGPELASGSRFYRSLYDPSDWSGAVEAHGIDSDGSAGARIWSTDTTVTANSNALFQTWRLPSGANQGAVVPLGGNTYSGLGPAQKAVLDLASGSNSGQDLLDWSMGQAVPGYRIRTRLMGDVVNSSLVLARAGEALASSSHTGYAAYRADKHQNMVSSLLAGANDGFVHVLAARDGAHRLAFLPAALQEGLGARASVDLVRNGHQSGMDGPIVVGDAVLNSTWTTMAVAGYGAGGKGLTGIRLYDQSAGNGALGALWEIGPTTSGYANLGHVYGEAVITQLDGRWVAVAGNGYGNTAGQPELYVIDLADGSLIKSLAAGAADPASGNGLSAPRVATNGSGQVVAAYAGDLQGRLWKFDLAGPPVDWRVAFAGDPLFRAGIAVSPEQPITTRPVLLDHPQGGKLVLFGTGQFLEAADRLDTDVQAFYAVLDKPGATGNLDSGSLQPQAILSETTAGGRKVRTLSSHRVNWYSTNGWYLPLIYGNPTGERVTRNIVTRGGRVLFNTGLIMPGADPCVSAGAGWLMSIDSFSGGMLPVATLDSDGDGLVDSRDPLSAGVNLSGGLPGDLIVLELPRIKPLAPANPLATGSCDPSVEFCPCDPSVDDCVCDPADASCKNIYCGKEFNYSQSTNTLELVAGSGQCSFSRIMWRQLM</sequence>
<gene>
    <name evidence="4" type="ORF">GCM10007418_33050</name>
</gene>
<proteinExistence type="predicted"/>
<accession>A0ABQ1Q4J0</accession>
<dbReference type="SUPFAM" id="SSF82171">
    <property type="entry name" value="DPP6 N-terminal domain-like"/>
    <property type="match status" value="1"/>
</dbReference>
<evidence type="ECO:0000256" key="1">
    <source>
        <dbReference type="ARBA" id="ARBA00022723"/>
    </source>
</evidence>
<keyword evidence="1" id="KW-0479">Metal-binding</keyword>
<feature type="domain" description="PilY1 beta-propeller" evidence="3">
    <location>
        <begin position="469"/>
        <end position="798"/>
    </location>
</feature>
<evidence type="ECO:0000259" key="3">
    <source>
        <dbReference type="Pfam" id="PF05567"/>
    </source>
</evidence>
<dbReference type="InterPro" id="IPR008707">
    <property type="entry name" value="B-propeller_PilY1"/>
</dbReference>
<dbReference type="SUPFAM" id="SSF53300">
    <property type="entry name" value="vWA-like"/>
    <property type="match status" value="1"/>
</dbReference>
<protein>
    <submittedName>
        <fullName evidence="4">Type IV pilus-associated protein</fullName>
    </submittedName>
</protein>
<reference evidence="5" key="1">
    <citation type="journal article" date="2019" name="Int. J. Syst. Evol. Microbiol.">
        <title>The Global Catalogue of Microorganisms (GCM) 10K type strain sequencing project: providing services to taxonomists for standard genome sequencing and annotation.</title>
        <authorList>
            <consortium name="The Broad Institute Genomics Platform"/>
            <consortium name="The Broad Institute Genome Sequencing Center for Infectious Disease"/>
            <person name="Wu L."/>
            <person name="Ma J."/>
        </authorList>
    </citation>
    <scope>NUCLEOTIDE SEQUENCE [LARGE SCALE GENOMIC DNA]</scope>
    <source>
        <strain evidence="5">CGMCC 1.12482</strain>
    </source>
</reference>
<evidence type="ECO:0000256" key="2">
    <source>
        <dbReference type="ARBA" id="ARBA00022837"/>
    </source>
</evidence>